<evidence type="ECO:0000313" key="10">
    <source>
        <dbReference type="EMBL" id="QGM46549.1"/>
    </source>
</evidence>
<dbReference type="KEGG" id="mhey:H2LOC_013075"/>
<dbReference type="PROSITE" id="PS51012">
    <property type="entry name" value="ABC_TM2"/>
    <property type="match status" value="1"/>
</dbReference>
<feature type="transmembrane region" description="Helical" evidence="8">
    <location>
        <begin position="257"/>
        <end position="278"/>
    </location>
</feature>
<dbReference type="Pfam" id="PF12698">
    <property type="entry name" value="ABC2_membrane_3"/>
    <property type="match status" value="1"/>
</dbReference>
<evidence type="ECO:0000256" key="1">
    <source>
        <dbReference type="ARBA" id="ARBA00004651"/>
    </source>
</evidence>
<dbReference type="Proteomes" id="UP000309061">
    <property type="component" value="Chromosome"/>
</dbReference>
<name>A0A6B8KG15_9HYPH</name>
<keyword evidence="3" id="KW-0813">Transport</keyword>
<feature type="transmembrane region" description="Helical" evidence="8">
    <location>
        <begin position="175"/>
        <end position="200"/>
    </location>
</feature>
<dbReference type="InterPro" id="IPR047817">
    <property type="entry name" value="ABC2_TM_bact-type"/>
</dbReference>
<evidence type="ECO:0000256" key="7">
    <source>
        <dbReference type="ARBA" id="ARBA00023136"/>
    </source>
</evidence>
<reference evidence="10 11" key="1">
    <citation type="submission" date="2019-11" db="EMBL/GenBank/DDBJ databases">
        <title>The genome sequence of Methylocystis heyeri.</title>
        <authorList>
            <person name="Oshkin I.Y."/>
            <person name="Miroshnikov K."/>
            <person name="Dedysh S.N."/>
        </authorList>
    </citation>
    <scope>NUCLEOTIDE SEQUENCE [LARGE SCALE GENOMIC DNA]</scope>
    <source>
        <strain evidence="10 11">H2</strain>
    </source>
</reference>
<dbReference type="OrthoDB" id="9784671at2"/>
<comment type="subcellular location">
    <subcellularLocation>
        <location evidence="1">Cell membrane</location>
        <topology evidence="1">Multi-pass membrane protein</topology>
    </subcellularLocation>
</comment>
<evidence type="ECO:0000256" key="3">
    <source>
        <dbReference type="ARBA" id="ARBA00022448"/>
    </source>
</evidence>
<evidence type="ECO:0000256" key="8">
    <source>
        <dbReference type="SAM" id="Phobius"/>
    </source>
</evidence>
<evidence type="ECO:0000256" key="5">
    <source>
        <dbReference type="ARBA" id="ARBA00022692"/>
    </source>
</evidence>
<sequence>MATMLLNILWLGLKELRSFGSDVVMLLFVVYSFTGAIYSQATGTSSEVNNASIAFVDEDGSALAKELVNAFYPPRFQYPELIDASEVENAMDQGHFMFVVVIPPRFEMDLRAGRHPDIQLNIDATAMTQASIGSGYIKNIVNDRISSFFRRTDQNSQPPINLVIRRLFNPNGVSAWFASVVAIINQITLLTVVLTGAAVIREREHGTLEHLLVMPLNAFEIAMAKVWSNSLVILVATAASLYLIVTKALEVPFAGSVTLWFAGVILYLFFATALGLYLGTISRTMAQFALLIIFVNLVLQLLSGGSTPVESQPAWLQYVTFLLPSRHFVNFSQKIIYRGGGIEAVWPQFAMVAGIGFGFFVYSLSLFRKSIAVTK</sequence>
<dbReference type="AlphaFoldDB" id="A0A6B8KG15"/>
<keyword evidence="5 8" id="KW-0812">Transmembrane</keyword>
<comment type="similarity">
    <text evidence="2">Belongs to the ABC-2 integral membrane protein family.</text>
</comment>
<dbReference type="PANTHER" id="PTHR30294:SF47">
    <property type="entry name" value="INNER MEMBRANE TRANSPORT PERMEASE YHHJ"/>
    <property type="match status" value="1"/>
</dbReference>
<dbReference type="PANTHER" id="PTHR30294">
    <property type="entry name" value="MEMBRANE COMPONENT OF ABC TRANSPORTER YHHJ-RELATED"/>
    <property type="match status" value="1"/>
</dbReference>
<feature type="transmembrane region" description="Helical" evidence="8">
    <location>
        <begin position="221"/>
        <end position="245"/>
    </location>
</feature>
<dbReference type="EMBL" id="CP046052">
    <property type="protein sequence ID" value="QGM46549.1"/>
    <property type="molecule type" value="Genomic_DNA"/>
</dbReference>
<accession>A0A6B8KG15</accession>
<evidence type="ECO:0000256" key="2">
    <source>
        <dbReference type="ARBA" id="ARBA00007783"/>
    </source>
</evidence>
<feature type="transmembrane region" description="Helical" evidence="8">
    <location>
        <begin position="345"/>
        <end position="367"/>
    </location>
</feature>
<evidence type="ECO:0000256" key="4">
    <source>
        <dbReference type="ARBA" id="ARBA00022475"/>
    </source>
</evidence>
<dbReference type="GO" id="GO:0140359">
    <property type="term" value="F:ABC-type transporter activity"/>
    <property type="evidence" value="ECO:0007669"/>
    <property type="project" value="InterPro"/>
</dbReference>
<evidence type="ECO:0000313" key="11">
    <source>
        <dbReference type="Proteomes" id="UP000309061"/>
    </source>
</evidence>
<keyword evidence="6 8" id="KW-1133">Transmembrane helix</keyword>
<dbReference type="InterPro" id="IPR013525">
    <property type="entry name" value="ABC2_TM"/>
</dbReference>
<keyword evidence="4" id="KW-1003">Cell membrane</keyword>
<dbReference type="Gene3D" id="3.40.1710.10">
    <property type="entry name" value="abc type-2 transporter like domain"/>
    <property type="match status" value="1"/>
</dbReference>
<feature type="domain" description="ABC transmembrane type-2" evidence="9">
    <location>
        <begin position="134"/>
        <end position="370"/>
    </location>
</feature>
<dbReference type="RefSeq" id="WP_136496781.1">
    <property type="nucleotide sequence ID" value="NZ_CP046052.1"/>
</dbReference>
<organism evidence="10 11">
    <name type="scientific">Methylocystis heyeri</name>
    <dbReference type="NCBI Taxonomy" id="391905"/>
    <lineage>
        <taxon>Bacteria</taxon>
        <taxon>Pseudomonadati</taxon>
        <taxon>Pseudomonadota</taxon>
        <taxon>Alphaproteobacteria</taxon>
        <taxon>Hyphomicrobiales</taxon>
        <taxon>Methylocystaceae</taxon>
        <taxon>Methylocystis</taxon>
    </lineage>
</organism>
<dbReference type="InterPro" id="IPR051449">
    <property type="entry name" value="ABC-2_transporter_component"/>
</dbReference>
<proteinExistence type="inferred from homology"/>
<feature type="transmembrane region" description="Helical" evidence="8">
    <location>
        <begin position="285"/>
        <end position="303"/>
    </location>
</feature>
<dbReference type="GO" id="GO:0005886">
    <property type="term" value="C:plasma membrane"/>
    <property type="evidence" value="ECO:0007669"/>
    <property type="project" value="UniProtKB-SubCell"/>
</dbReference>
<protein>
    <submittedName>
        <fullName evidence="10">ABC transporter permease subunit</fullName>
    </submittedName>
</protein>
<keyword evidence="7 8" id="KW-0472">Membrane</keyword>
<evidence type="ECO:0000259" key="9">
    <source>
        <dbReference type="PROSITE" id="PS51012"/>
    </source>
</evidence>
<evidence type="ECO:0000256" key="6">
    <source>
        <dbReference type="ARBA" id="ARBA00022989"/>
    </source>
</evidence>
<gene>
    <name evidence="10" type="ORF">H2LOC_013075</name>
</gene>
<keyword evidence="11" id="KW-1185">Reference proteome</keyword>